<gene>
    <name evidence="3" type="ORF">GCM10023191_038670</name>
</gene>
<evidence type="ECO:0000313" key="4">
    <source>
        <dbReference type="Proteomes" id="UP001500503"/>
    </source>
</evidence>
<dbReference type="InterPro" id="IPR036457">
    <property type="entry name" value="PPM-type-like_dom_sf"/>
</dbReference>
<accession>A0ABP8Q2G9</accession>
<dbReference type="Gene3D" id="3.30.450.40">
    <property type="match status" value="1"/>
</dbReference>
<keyword evidence="4" id="KW-1185">Reference proteome</keyword>
<proteinExistence type="predicted"/>
<dbReference type="InterPro" id="IPR001932">
    <property type="entry name" value="PPM-type_phosphatase-like_dom"/>
</dbReference>
<dbReference type="Gene3D" id="3.60.40.10">
    <property type="entry name" value="PPM-type phosphatase domain"/>
    <property type="match status" value="1"/>
</dbReference>
<reference evidence="4" key="1">
    <citation type="journal article" date="2019" name="Int. J. Syst. Evol. Microbiol.">
        <title>The Global Catalogue of Microorganisms (GCM) 10K type strain sequencing project: providing services to taxonomists for standard genome sequencing and annotation.</title>
        <authorList>
            <consortium name="The Broad Institute Genomics Platform"/>
            <consortium name="The Broad Institute Genome Sequencing Center for Infectious Disease"/>
            <person name="Wu L."/>
            <person name="Ma J."/>
        </authorList>
    </citation>
    <scope>NUCLEOTIDE SEQUENCE [LARGE SCALE GENOMIC DNA]</scope>
    <source>
        <strain evidence="4">JCM 17933</strain>
    </source>
</reference>
<dbReference type="Proteomes" id="UP001500503">
    <property type="component" value="Unassembled WGS sequence"/>
</dbReference>
<dbReference type="RefSeq" id="WP_329246893.1">
    <property type="nucleotide sequence ID" value="NZ_BAABHF010000022.1"/>
</dbReference>
<evidence type="ECO:0000259" key="2">
    <source>
        <dbReference type="SMART" id="SM00331"/>
    </source>
</evidence>
<dbReference type="PANTHER" id="PTHR43156:SF2">
    <property type="entry name" value="STAGE II SPORULATION PROTEIN E"/>
    <property type="match status" value="1"/>
</dbReference>
<dbReference type="Pfam" id="PF07228">
    <property type="entry name" value="SpoIIE"/>
    <property type="match status" value="1"/>
</dbReference>
<dbReference type="SUPFAM" id="SSF81606">
    <property type="entry name" value="PP2C-like"/>
    <property type="match status" value="1"/>
</dbReference>
<organism evidence="3 4">
    <name type="scientific">Actinoallomurus oryzae</name>
    <dbReference type="NCBI Taxonomy" id="502180"/>
    <lineage>
        <taxon>Bacteria</taxon>
        <taxon>Bacillati</taxon>
        <taxon>Actinomycetota</taxon>
        <taxon>Actinomycetes</taxon>
        <taxon>Streptosporangiales</taxon>
        <taxon>Thermomonosporaceae</taxon>
        <taxon>Actinoallomurus</taxon>
    </lineage>
</organism>
<comment type="caution">
    <text evidence="3">The sequence shown here is derived from an EMBL/GenBank/DDBJ whole genome shotgun (WGS) entry which is preliminary data.</text>
</comment>
<dbReference type="SMART" id="SM00331">
    <property type="entry name" value="PP2C_SIG"/>
    <property type="match status" value="1"/>
</dbReference>
<dbReference type="PANTHER" id="PTHR43156">
    <property type="entry name" value="STAGE II SPORULATION PROTEIN E-RELATED"/>
    <property type="match status" value="1"/>
</dbReference>
<dbReference type="SUPFAM" id="SSF55781">
    <property type="entry name" value="GAF domain-like"/>
    <property type="match status" value="1"/>
</dbReference>
<name>A0ABP8Q2G9_9ACTN</name>
<keyword evidence="1" id="KW-0378">Hydrolase</keyword>
<dbReference type="InterPro" id="IPR029016">
    <property type="entry name" value="GAF-like_dom_sf"/>
</dbReference>
<evidence type="ECO:0000313" key="3">
    <source>
        <dbReference type="EMBL" id="GAA4496536.1"/>
    </source>
</evidence>
<evidence type="ECO:0000256" key="1">
    <source>
        <dbReference type="ARBA" id="ARBA00022801"/>
    </source>
</evidence>
<protein>
    <submittedName>
        <fullName evidence="3">PP2C family protein-serine/threonine phosphatase</fullName>
    </submittedName>
</protein>
<feature type="domain" description="PPM-type phosphatase" evidence="2">
    <location>
        <begin position="176"/>
        <end position="396"/>
    </location>
</feature>
<dbReference type="InterPro" id="IPR052016">
    <property type="entry name" value="Bact_Sigma-Reg"/>
</dbReference>
<sequence>MAEDAPIVDALAKLLQRSHLLVPADLAAEFTDAVRPLGISEVRFYLVDLQQQRLRPMAGASGRTPPALRIVSTPAGEAYQTTSVRSTLAEGERRLWIPLLDGTERLGVMEVVSPGDDADVDQAELERCRMLASLAALIITSKYVSSDIYARLRRRREMAIQAEMAWAFMPPRTLATRRVILAASLEPAYDVGGDAFDHSLFRDHLYFSLFDSVGHDLTAGLISSVAMASSRAARRAGGTLSDSVAQADRAIAGQFGESRFATALLCDLDMDTGELSWIPCGHPPPLLIRDNMVIKQLVREPWLPLGLGDTGEPMSPTVYTEELQPGDRVLLFTDGVLEARAQSGRELGVTGLSDFIIRHSAEGLAAPETLRRLNQAILDHQHGRLRDDATVVLVEWMPADPEERLTL</sequence>
<dbReference type="EMBL" id="BAABHF010000022">
    <property type="protein sequence ID" value="GAA4496536.1"/>
    <property type="molecule type" value="Genomic_DNA"/>
</dbReference>